<dbReference type="OrthoDB" id="549971at2759"/>
<organism evidence="3 4">
    <name type="scientific">Edaphochlamys debaryana</name>
    <dbReference type="NCBI Taxonomy" id="47281"/>
    <lineage>
        <taxon>Eukaryota</taxon>
        <taxon>Viridiplantae</taxon>
        <taxon>Chlorophyta</taxon>
        <taxon>core chlorophytes</taxon>
        <taxon>Chlorophyceae</taxon>
        <taxon>CS clade</taxon>
        <taxon>Chlamydomonadales</taxon>
        <taxon>Chlamydomonadales incertae sedis</taxon>
        <taxon>Edaphochlamys</taxon>
    </lineage>
</organism>
<feature type="domain" description="BTB" evidence="2">
    <location>
        <begin position="7"/>
        <end position="102"/>
    </location>
</feature>
<evidence type="ECO:0000259" key="2">
    <source>
        <dbReference type="Pfam" id="PF00651"/>
    </source>
</evidence>
<evidence type="ECO:0000256" key="1">
    <source>
        <dbReference type="ARBA" id="ARBA00004906"/>
    </source>
</evidence>
<proteinExistence type="predicted"/>
<dbReference type="Gene3D" id="3.30.710.10">
    <property type="entry name" value="Potassium Channel Kv1.1, Chain A"/>
    <property type="match status" value="1"/>
</dbReference>
<comment type="pathway">
    <text evidence="1">Protein modification; protein ubiquitination.</text>
</comment>
<dbReference type="InterPro" id="IPR011333">
    <property type="entry name" value="SKP1/BTB/POZ_sf"/>
</dbReference>
<protein>
    <recommendedName>
        <fullName evidence="2">BTB domain-containing protein</fullName>
    </recommendedName>
</protein>
<evidence type="ECO:0000313" key="3">
    <source>
        <dbReference type="EMBL" id="KAG2485299.1"/>
    </source>
</evidence>
<dbReference type="SUPFAM" id="SSF54695">
    <property type="entry name" value="POZ domain"/>
    <property type="match status" value="1"/>
</dbReference>
<dbReference type="EMBL" id="JAEHOE010000132">
    <property type="protein sequence ID" value="KAG2485299.1"/>
    <property type="molecule type" value="Genomic_DNA"/>
</dbReference>
<accession>A0A835XSP6</accession>
<sequence length="219" mass="23893">MGNRSLTLVCKGGASVEARTATLVSASPVLDDALQRPLAKAGELRLEEDDAAARSAALRLLEPDGHADAALLSWENIESVMHLADKYDMAAVRIMCAGFLGTHRTDVNLDHPLASPKNTLRLATLFERYFPQLEQRPDLNTFLGPVLLAIGSSVQANNDLEKTRTLLGQLREAVTHPRYKELVSPQLQDVILGKIVGELYGMACSCSLQPQAPCKYCKR</sequence>
<reference evidence="3" key="1">
    <citation type="journal article" date="2020" name="bioRxiv">
        <title>Comparative genomics of Chlamydomonas.</title>
        <authorList>
            <person name="Craig R.J."/>
            <person name="Hasan A.R."/>
            <person name="Ness R.W."/>
            <person name="Keightley P.D."/>
        </authorList>
    </citation>
    <scope>NUCLEOTIDE SEQUENCE</scope>
    <source>
        <strain evidence="3">CCAP 11/70</strain>
    </source>
</reference>
<comment type="caution">
    <text evidence="3">The sequence shown here is derived from an EMBL/GenBank/DDBJ whole genome shotgun (WGS) entry which is preliminary data.</text>
</comment>
<dbReference type="Proteomes" id="UP000612055">
    <property type="component" value="Unassembled WGS sequence"/>
</dbReference>
<name>A0A835XSP6_9CHLO</name>
<keyword evidence="4" id="KW-1185">Reference proteome</keyword>
<evidence type="ECO:0000313" key="4">
    <source>
        <dbReference type="Proteomes" id="UP000612055"/>
    </source>
</evidence>
<gene>
    <name evidence="3" type="ORF">HYH03_015973</name>
</gene>
<dbReference type="Pfam" id="PF00651">
    <property type="entry name" value="BTB"/>
    <property type="match status" value="1"/>
</dbReference>
<dbReference type="AlphaFoldDB" id="A0A835XSP6"/>
<dbReference type="InterPro" id="IPR000210">
    <property type="entry name" value="BTB/POZ_dom"/>
</dbReference>